<reference evidence="7 8" key="1">
    <citation type="journal article" date="2019" name="Sci. Rep.">
        <title>A high-quality genome of Eragrostis curvula grass provides insights into Poaceae evolution and supports new strategies to enhance forage quality.</title>
        <authorList>
            <person name="Carballo J."/>
            <person name="Santos B.A.C.M."/>
            <person name="Zappacosta D."/>
            <person name="Garbus I."/>
            <person name="Selva J.P."/>
            <person name="Gallo C.A."/>
            <person name="Diaz A."/>
            <person name="Albertini E."/>
            <person name="Caccamo M."/>
            <person name="Echenique V."/>
        </authorList>
    </citation>
    <scope>NUCLEOTIDE SEQUENCE [LARGE SCALE GENOMIC DNA]</scope>
    <source>
        <strain evidence="8">cv. Victoria</strain>
        <tissue evidence="7">Leaf</tissue>
    </source>
</reference>
<dbReference type="AlphaFoldDB" id="A0A5J9U254"/>
<evidence type="ECO:0000256" key="4">
    <source>
        <dbReference type="ARBA" id="ARBA00023136"/>
    </source>
</evidence>
<keyword evidence="6" id="KW-1133">Transmembrane helix</keyword>
<feature type="non-terminal residue" evidence="7">
    <location>
        <position position="1"/>
    </location>
</feature>
<gene>
    <name evidence="7" type="ORF">EJB05_33829</name>
</gene>
<evidence type="ECO:0000256" key="2">
    <source>
        <dbReference type="ARBA" id="ARBA00022676"/>
    </source>
</evidence>
<evidence type="ECO:0000256" key="3">
    <source>
        <dbReference type="ARBA" id="ARBA00022679"/>
    </source>
</evidence>
<keyword evidence="6" id="KW-0812">Transmembrane</keyword>
<dbReference type="InterPro" id="IPR044610">
    <property type="entry name" value="GLCAT14A/B/C"/>
</dbReference>
<dbReference type="Pfam" id="PF02485">
    <property type="entry name" value="Branch"/>
    <property type="match status" value="1"/>
</dbReference>
<comment type="subcellular location">
    <subcellularLocation>
        <location evidence="1">Membrane</location>
        <topology evidence="1">Single-pass type II membrane protein</topology>
    </subcellularLocation>
</comment>
<keyword evidence="2" id="KW-0328">Glycosyltransferase</keyword>
<dbReference type="OrthoDB" id="2019572at2759"/>
<evidence type="ECO:0000256" key="6">
    <source>
        <dbReference type="SAM" id="Phobius"/>
    </source>
</evidence>
<dbReference type="EMBL" id="RWGY01000029">
    <property type="protein sequence ID" value="TVU17773.1"/>
    <property type="molecule type" value="Genomic_DNA"/>
</dbReference>
<keyword evidence="4 6" id="KW-0472">Membrane</keyword>
<organism evidence="7 8">
    <name type="scientific">Eragrostis curvula</name>
    <name type="common">weeping love grass</name>
    <dbReference type="NCBI Taxonomy" id="38414"/>
    <lineage>
        <taxon>Eukaryota</taxon>
        <taxon>Viridiplantae</taxon>
        <taxon>Streptophyta</taxon>
        <taxon>Embryophyta</taxon>
        <taxon>Tracheophyta</taxon>
        <taxon>Spermatophyta</taxon>
        <taxon>Magnoliopsida</taxon>
        <taxon>Liliopsida</taxon>
        <taxon>Poales</taxon>
        <taxon>Poaceae</taxon>
        <taxon>PACMAD clade</taxon>
        <taxon>Chloridoideae</taxon>
        <taxon>Eragrostideae</taxon>
        <taxon>Eragrostidinae</taxon>
        <taxon>Eragrostis</taxon>
    </lineage>
</organism>
<sequence length="441" mass="48674">MGMGMGGARGGAGGWVPGERWRSLFLALASVSFLLSLILLFLSAPRLRLPSLAPSVAAATAVRRGPDAPPCLAYLLTGRKGDGRRLLRLLLAVYHPRNRYVLHLSADAPDDERLSLAAGVAAAAPAVGAFGNVAVVGTPTAGTPVGASGLAGTLRAAAVLLRLHPDWDWFLTLNAADYPLVTQDDLIHVLSSVPRDLNFIDHTSDIGSKETEKVREMIVDAGIYLSGRTNFFRATQKRPPPDAFKHFFLSSLCLVPLVWMISSPIPLLLLGSPWVILNRRFIEYCILGWENLPRILLMYFNNVVLPQEGYFHSVICNSLDFRNFTVNNDLRFMVRDGPSQSEPPFLGWEHYGKMVDSGAPFARPFRENDRLLDKIDGNVLKRWSHGPVPGAWCSGRKRWFSDPCSQWGDVNIVRPGPQAVKLHQYINQTLEEAKSRSNSCR</sequence>
<keyword evidence="5" id="KW-0325">Glycoprotein</keyword>
<keyword evidence="3" id="KW-0808">Transferase</keyword>
<protein>
    <submittedName>
        <fullName evidence="7">Uncharacterized protein</fullName>
    </submittedName>
</protein>
<keyword evidence="8" id="KW-1185">Reference proteome</keyword>
<evidence type="ECO:0000256" key="5">
    <source>
        <dbReference type="ARBA" id="ARBA00023180"/>
    </source>
</evidence>
<comment type="caution">
    <text evidence="7">The sequence shown here is derived from an EMBL/GenBank/DDBJ whole genome shotgun (WGS) entry which is preliminary data.</text>
</comment>
<evidence type="ECO:0000313" key="8">
    <source>
        <dbReference type="Proteomes" id="UP000324897"/>
    </source>
</evidence>
<dbReference type="InterPro" id="IPR003406">
    <property type="entry name" value="Glyco_trans_14"/>
</dbReference>
<dbReference type="Gramene" id="TVU17773">
    <property type="protein sequence ID" value="TVU17773"/>
    <property type="gene ID" value="EJB05_33829"/>
</dbReference>
<dbReference type="PANTHER" id="PTHR45719">
    <property type="entry name" value="GLYCOSYLTRANSFERASE"/>
    <property type="match status" value="1"/>
</dbReference>
<dbReference type="GO" id="GO:0015020">
    <property type="term" value="F:glucuronosyltransferase activity"/>
    <property type="evidence" value="ECO:0007669"/>
    <property type="project" value="InterPro"/>
</dbReference>
<evidence type="ECO:0000313" key="7">
    <source>
        <dbReference type="EMBL" id="TVU17773.1"/>
    </source>
</evidence>
<proteinExistence type="predicted"/>
<name>A0A5J9U254_9POAL</name>
<evidence type="ECO:0000256" key="1">
    <source>
        <dbReference type="ARBA" id="ARBA00004606"/>
    </source>
</evidence>
<accession>A0A5J9U254</accession>
<dbReference type="PANTHER" id="PTHR45719:SF2">
    <property type="entry name" value="BGGP BETA-1-3-GALACTOSYL-O-GLYCOSYL-GLYCOPROTEIN"/>
    <property type="match status" value="1"/>
</dbReference>
<dbReference type="GO" id="GO:0016020">
    <property type="term" value="C:membrane"/>
    <property type="evidence" value="ECO:0007669"/>
    <property type="project" value="UniProtKB-SubCell"/>
</dbReference>
<feature type="transmembrane region" description="Helical" evidence="6">
    <location>
        <begin position="247"/>
        <end position="270"/>
    </location>
</feature>
<dbReference type="Proteomes" id="UP000324897">
    <property type="component" value="Chromosome 7"/>
</dbReference>